<evidence type="ECO:0000313" key="3">
    <source>
        <dbReference type="EMBL" id="CAL4885156.1"/>
    </source>
</evidence>
<protein>
    <recommendedName>
        <fullName evidence="2">At1g61320/AtMIF1 LRR domain-containing protein</fullName>
    </recommendedName>
</protein>
<keyword evidence="4" id="KW-1185">Reference proteome</keyword>
<dbReference type="PANTHER" id="PTHR34145">
    <property type="entry name" value="OS02G0105600 PROTEIN"/>
    <property type="match status" value="1"/>
</dbReference>
<dbReference type="Proteomes" id="UP001497457">
    <property type="component" value="Chromosome 1b"/>
</dbReference>
<feature type="compositionally biased region" description="Basic residues" evidence="1">
    <location>
        <begin position="15"/>
        <end position="26"/>
    </location>
</feature>
<dbReference type="SUPFAM" id="SSF52058">
    <property type="entry name" value="L domain-like"/>
    <property type="match status" value="1"/>
</dbReference>
<dbReference type="EMBL" id="OZ075111">
    <property type="protein sequence ID" value="CAL4885156.1"/>
    <property type="molecule type" value="Genomic_DNA"/>
</dbReference>
<feature type="region of interest" description="Disordered" evidence="1">
    <location>
        <begin position="1"/>
        <end position="51"/>
    </location>
</feature>
<organism evidence="3 4">
    <name type="scientific">Urochloa decumbens</name>
    <dbReference type="NCBI Taxonomy" id="240449"/>
    <lineage>
        <taxon>Eukaryota</taxon>
        <taxon>Viridiplantae</taxon>
        <taxon>Streptophyta</taxon>
        <taxon>Embryophyta</taxon>
        <taxon>Tracheophyta</taxon>
        <taxon>Spermatophyta</taxon>
        <taxon>Magnoliopsida</taxon>
        <taxon>Liliopsida</taxon>
        <taxon>Poales</taxon>
        <taxon>Poaceae</taxon>
        <taxon>PACMAD clade</taxon>
        <taxon>Panicoideae</taxon>
        <taxon>Panicodae</taxon>
        <taxon>Paniceae</taxon>
        <taxon>Melinidinae</taxon>
        <taxon>Urochloa</taxon>
    </lineage>
</organism>
<reference evidence="3" key="1">
    <citation type="submission" date="2024-10" db="EMBL/GenBank/DDBJ databases">
        <authorList>
            <person name="Ryan C."/>
        </authorList>
    </citation>
    <scope>NUCLEOTIDE SEQUENCE [LARGE SCALE GENOMIC DNA]</scope>
</reference>
<evidence type="ECO:0000313" key="4">
    <source>
        <dbReference type="Proteomes" id="UP001497457"/>
    </source>
</evidence>
<dbReference type="InterPro" id="IPR032675">
    <property type="entry name" value="LRR_dom_sf"/>
</dbReference>
<feature type="compositionally biased region" description="Polar residues" evidence="1">
    <location>
        <begin position="41"/>
        <end position="51"/>
    </location>
</feature>
<accession>A0ABC8V6W0</accession>
<dbReference type="Pfam" id="PF23622">
    <property type="entry name" value="LRR_At1g61320_AtMIF1"/>
    <property type="match status" value="1"/>
</dbReference>
<dbReference type="Gene3D" id="3.80.10.10">
    <property type="entry name" value="Ribonuclease Inhibitor"/>
    <property type="match status" value="1"/>
</dbReference>
<evidence type="ECO:0000259" key="2">
    <source>
        <dbReference type="Pfam" id="PF23622"/>
    </source>
</evidence>
<name>A0ABC8V6W0_9POAL</name>
<dbReference type="PANTHER" id="PTHR34145:SF42">
    <property type="entry name" value="F-BOX DOMAIN-CONTAINING PROTEIN"/>
    <property type="match status" value="1"/>
</dbReference>
<proteinExistence type="predicted"/>
<gene>
    <name evidence="3" type="ORF">URODEC1_LOCUS344</name>
</gene>
<dbReference type="InterPro" id="IPR053772">
    <property type="entry name" value="At1g61320/At1g61330-like"/>
</dbReference>
<dbReference type="InterPro" id="IPR055357">
    <property type="entry name" value="LRR_At1g61320_AtMIF1"/>
</dbReference>
<dbReference type="AlphaFoldDB" id="A0ABC8V6W0"/>
<evidence type="ECO:0000256" key="1">
    <source>
        <dbReference type="SAM" id="MobiDB-lite"/>
    </source>
</evidence>
<sequence>MAMLNLSRFMSKQQQRQRKRRRHQIRARNGWVASRSKRKGSPSQQDRNSLGSQIKGYSGLTLLEDVWCSIHSLLPLQDAARVACVSQAFVRSWRCRPKLDFCENTLKALNKEACQNDDKAGDFKSRIDCILKKHSGIGLKAVKFEFPLVYNQDHLAHLDSWLQIAVKLGIEELSLRVDGDYNFPCSLLSGGTGDRLRCLSLAACQFHPTVGLGCLRNLTRLQLSLVHIASSELGCLLSSLFALEALELRSCDSIVCLNIPCLQQLSYLEVVTCLSLKAIESKAPNLYSVWFSGDPQVKLSLGETWRIKKLHRHCNNFAFYARTKLPSSMPNLESLSIRSDVEMVSTPMAPSKFLHLKSLSIAIGGLTFDYLSLVSFLDASPSLETFNLEVMREWKKRVSIFEDHSNVRTMPGHHHFKLKNVKIIKFSAAKSVVELTRQILEYATSLECLTLDTTHGMPRCSVNKTGKCIFMDKEALVEAHEGLLAAKMYIEPKVPSTVEFKVLEPCIRCHAVGL</sequence>
<feature type="domain" description="At1g61320/AtMIF1 LRR" evidence="2">
    <location>
        <begin position="130"/>
        <end position="506"/>
    </location>
</feature>